<proteinExistence type="predicted"/>
<sequence length="105" mass="11343">MTSSAVQREEFGGMDGDEDRAGVERAVAGARDAFNASDNGQFARYEVTGVWFPEPELAFAHVAVDAATADGEPLEIDHSMRSVFVLGRTGVGWEVLAREDRIVAK</sequence>
<reference evidence="2 3" key="1">
    <citation type="submission" date="2016-12" db="EMBL/GenBank/DDBJ databases">
        <title>The draft genome sequence of Actinophytocola sp. 11-183.</title>
        <authorList>
            <person name="Wang W."/>
            <person name="Yuan L."/>
        </authorList>
    </citation>
    <scope>NUCLEOTIDE SEQUENCE [LARGE SCALE GENOMIC DNA]</scope>
    <source>
        <strain evidence="2 3">11-183</strain>
    </source>
</reference>
<evidence type="ECO:0008006" key="4">
    <source>
        <dbReference type="Google" id="ProtNLM"/>
    </source>
</evidence>
<evidence type="ECO:0000256" key="1">
    <source>
        <dbReference type="SAM" id="MobiDB-lite"/>
    </source>
</evidence>
<dbReference type="STRING" id="1912961.BU204_07455"/>
<keyword evidence="3" id="KW-1185">Reference proteome</keyword>
<dbReference type="EMBL" id="MSIE01000008">
    <property type="protein sequence ID" value="OLF18362.1"/>
    <property type="molecule type" value="Genomic_DNA"/>
</dbReference>
<evidence type="ECO:0000313" key="2">
    <source>
        <dbReference type="EMBL" id="OLF18362.1"/>
    </source>
</evidence>
<name>A0A1Q8CVH4_9PSEU</name>
<accession>A0A1Q8CVH4</accession>
<feature type="region of interest" description="Disordered" evidence="1">
    <location>
        <begin position="1"/>
        <end position="20"/>
    </location>
</feature>
<dbReference type="AlphaFoldDB" id="A0A1Q8CVH4"/>
<comment type="caution">
    <text evidence="2">The sequence shown here is derived from an EMBL/GenBank/DDBJ whole genome shotgun (WGS) entry which is preliminary data.</text>
</comment>
<organism evidence="2 3">
    <name type="scientific">Actinophytocola xanthii</name>
    <dbReference type="NCBI Taxonomy" id="1912961"/>
    <lineage>
        <taxon>Bacteria</taxon>
        <taxon>Bacillati</taxon>
        <taxon>Actinomycetota</taxon>
        <taxon>Actinomycetes</taxon>
        <taxon>Pseudonocardiales</taxon>
        <taxon>Pseudonocardiaceae</taxon>
    </lineage>
</organism>
<dbReference type="Proteomes" id="UP000185596">
    <property type="component" value="Unassembled WGS sequence"/>
</dbReference>
<protein>
    <recommendedName>
        <fullName evidence="4">SnoaL-like domain-containing protein</fullName>
    </recommendedName>
</protein>
<gene>
    <name evidence="2" type="ORF">BU204_07455</name>
</gene>
<evidence type="ECO:0000313" key="3">
    <source>
        <dbReference type="Proteomes" id="UP000185596"/>
    </source>
</evidence>